<dbReference type="PANTHER" id="PTHR35004">
    <property type="entry name" value="TRANSPOSASE RV3428C-RELATED"/>
    <property type="match status" value="1"/>
</dbReference>
<dbReference type="SUPFAM" id="SSF53098">
    <property type="entry name" value="Ribonuclease H-like"/>
    <property type="match status" value="1"/>
</dbReference>
<dbReference type="EMBL" id="CP048113">
    <property type="protein sequence ID" value="QHS63521.1"/>
    <property type="molecule type" value="Genomic_DNA"/>
</dbReference>
<dbReference type="GO" id="GO:0015074">
    <property type="term" value="P:DNA integration"/>
    <property type="evidence" value="ECO:0007669"/>
    <property type="project" value="InterPro"/>
</dbReference>
<dbReference type="Pfam" id="PF22483">
    <property type="entry name" value="Mu-transpos_C_2"/>
    <property type="match status" value="1"/>
</dbReference>
<gene>
    <name evidence="3" type="ORF">GWR21_29250</name>
</gene>
<dbReference type="InterPro" id="IPR036397">
    <property type="entry name" value="RNaseH_sf"/>
</dbReference>
<feature type="domain" description="Integrase catalytic" evidence="2">
    <location>
        <begin position="81"/>
        <end position="260"/>
    </location>
</feature>
<dbReference type="InterPro" id="IPR001584">
    <property type="entry name" value="Integrase_cat-core"/>
</dbReference>
<dbReference type="AlphaFoldDB" id="A0A6B9ZPG9"/>
<dbReference type="PANTHER" id="PTHR35004:SF8">
    <property type="entry name" value="TRANSPOSASE RV3428C-RELATED"/>
    <property type="match status" value="1"/>
</dbReference>
<dbReference type="Gene3D" id="3.30.420.10">
    <property type="entry name" value="Ribonuclease H-like superfamily/Ribonuclease H"/>
    <property type="match status" value="1"/>
</dbReference>
<name>A0A6B9ZPG9_9BACT</name>
<dbReference type="GO" id="GO:0003676">
    <property type="term" value="F:nucleic acid binding"/>
    <property type="evidence" value="ECO:0007669"/>
    <property type="project" value="InterPro"/>
</dbReference>
<dbReference type="Proteomes" id="UP000476411">
    <property type="component" value="Chromosome"/>
</dbReference>
<dbReference type="PROSITE" id="PS50994">
    <property type="entry name" value="INTEGRASE"/>
    <property type="match status" value="1"/>
</dbReference>
<evidence type="ECO:0000313" key="4">
    <source>
        <dbReference type="Proteomes" id="UP000476411"/>
    </source>
</evidence>
<dbReference type="Pfam" id="PF00665">
    <property type="entry name" value="rve"/>
    <property type="match status" value="1"/>
</dbReference>
<sequence length="461" mass="53497">MDDAALSELIYNAVVFPVKDERRQAFEDRVSYFLLELKRTGVTRQLLWQEYLQQYPDGYGYSQFCDLLSRHSSIRDTSMHFEHPPGQMMMVDFAGDKLAYTDRQTGEIIYCPVLVCVLPCSGYTYVVPMPDATLPQLAKSLNNCLQYFEGVPFNLKTDNMKQIVSKSCRYEPVFTDMIQQWALHYNITLLAARVAKPKDKATVEGAVRLAYQRIYAPLRDKVFFSLEELSAAVNEQLSLHNSRSMHRKQYSRLQLFKQQEQSQLQPLPDHPFSIKHSTEAKVQRNYHIVLGEDWHYYSVPCSYISKTVKAIYDTDIVEIYYAHQRIALHKRSYKRHGYTTCKEHMPEAHQHYQQGWDPDYFRRQATAIGIATSQYIDKLLLNKQFSEQAFLACKGLLRLARTYGNERLEAACKRALQGGTYAYRIINNILSNNLDQQSLPDDSKVAFQLPLHDNLRGKDAF</sequence>
<keyword evidence="4" id="KW-1185">Reference proteome</keyword>
<dbReference type="RefSeq" id="WP_162335237.1">
    <property type="nucleotide sequence ID" value="NZ_CP048113.1"/>
</dbReference>
<dbReference type="InterPro" id="IPR054353">
    <property type="entry name" value="IstA-like_C"/>
</dbReference>
<evidence type="ECO:0000256" key="1">
    <source>
        <dbReference type="ARBA" id="ARBA00009277"/>
    </source>
</evidence>
<evidence type="ECO:0000259" key="2">
    <source>
        <dbReference type="PROSITE" id="PS50994"/>
    </source>
</evidence>
<organism evidence="3 4">
    <name type="scientific">Chitinophaga agri</name>
    <dbReference type="NCBI Taxonomy" id="2703787"/>
    <lineage>
        <taxon>Bacteria</taxon>
        <taxon>Pseudomonadati</taxon>
        <taxon>Bacteroidota</taxon>
        <taxon>Chitinophagia</taxon>
        <taxon>Chitinophagales</taxon>
        <taxon>Chitinophagaceae</taxon>
        <taxon>Chitinophaga</taxon>
    </lineage>
</organism>
<evidence type="ECO:0000313" key="3">
    <source>
        <dbReference type="EMBL" id="QHS63521.1"/>
    </source>
</evidence>
<proteinExistence type="inferred from homology"/>
<accession>A0A6B9ZPG9</accession>
<dbReference type="NCBIfam" id="NF033546">
    <property type="entry name" value="transpos_IS21"/>
    <property type="match status" value="1"/>
</dbReference>
<protein>
    <submittedName>
        <fullName evidence="3">IS21 family transposase</fullName>
    </submittedName>
</protein>
<dbReference type="KEGG" id="chih:GWR21_29250"/>
<dbReference type="InterPro" id="IPR012337">
    <property type="entry name" value="RNaseH-like_sf"/>
</dbReference>
<reference evidence="3 4" key="1">
    <citation type="submission" date="2020-01" db="EMBL/GenBank/DDBJ databases">
        <title>Complete genome sequence of Chitinophaga sp. H33E-04 isolated from quinoa roots.</title>
        <authorList>
            <person name="Weon H.-Y."/>
            <person name="Lee S.A."/>
        </authorList>
    </citation>
    <scope>NUCLEOTIDE SEQUENCE [LARGE SCALE GENOMIC DNA]</scope>
    <source>
        <strain evidence="3 4">H33E-04</strain>
    </source>
</reference>
<comment type="similarity">
    <text evidence="1">Belongs to the transposase IS21/IS408/IS1162 family.</text>
</comment>